<feature type="non-terminal residue" evidence="2">
    <location>
        <position position="30"/>
    </location>
</feature>
<dbReference type="EMBL" id="KK119807">
    <property type="protein sequence ID" value="KFM76808.1"/>
    <property type="molecule type" value="Genomic_DNA"/>
</dbReference>
<evidence type="ECO:0000256" key="1">
    <source>
        <dbReference type="SAM" id="Phobius"/>
    </source>
</evidence>
<keyword evidence="3" id="KW-1185">Reference proteome</keyword>
<reference evidence="2 3" key="1">
    <citation type="submission" date="2013-11" db="EMBL/GenBank/DDBJ databases">
        <title>Genome sequencing of Stegodyphus mimosarum.</title>
        <authorList>
            <person name="Bechsgaard J."/>
        </authorList>
    </citation>
    <scope>NUCLEOTIDE SEQUENCE [LARGE SCALE GENOMIC DNA]</scope>
</reference>
<protein>
    <submittedName>
        <fullName evidence="2">Uncharacterized protein</fullName>
    </submittedName>
</protein>
<evidence type="ECO:0000313" key="2">
    <source>
        <dbReference type="EMBL" id="KFM76808.1"/>
    </source>
</evidence>
<sequence length="30" mass="3429">NDYFQANSLIVTACVFHICLPSLRLVQSYI</sequence>
<gene>
    <name evidence="2" type="ORF">X975_03422</name>
</gene>
<dbReference type="Proteomes" id="UP000054359">
    <property type="component" value="Unassembled WGS sequence"/>
</dbReference>
<keyword evidence="1" id="KW-1133">Transmembrane helix</keyword>
<keyword evidence="1" id="KW-0472">Membrane</keyword>
<evidence type="ECO:0000313" key="3">
    <source>
        <dbReference type="Proteomes" id="UP000054359"/>
    </source>
</evidence>
<accession>A0A087UHG9</accession>
<dbReference type="AlphaFoldDB" id="A0A087UHG9"/>
<proteinExistence type="predicted"/>
<keyword evidence="1" id="KW-0812">Transmembrane</keyword>
<organism evidence="2 3">
    <name type="scientific">Stegodyphus mimosarum</name>
    <name type="common">African social velvet spider</name>
    <dbReference type="NCBI Taxonomy" id="407821"/>
    <lineage>
        <taxon>Eukaryota</taxon>
        <taxon>Metazoa</taxon>
        <taxon>Ecdysozoa</taxon>
        <taxon>Arthropoda</taxon>
        <taxon>Chelicerata</taxon>
        <taxon>Arachnida</taxon>
        <taxon>Araneae</taxon>
        <taxon>Araneomorphae</taxon>
        <taxon>Entelegynae</taxon>
        <taxon>Eresoidea</taxon>
        <taxon>Eresidae</taxon>
        <taxon>Stegodyphus</taxon>
    </lineage>
</organism>
<feature type="transmembrane region" description="Helical" evidence="1">
    <location>
        <begin position="6"/>
        <end position="26"/>
    </location>
</feature>
<feature type="non-terminal residue" evidence="2">
    <location>
        <position position="1"/>
    </location>
</feature>
<name>A0A087UHG9_STEMI</name>